<dbReference type="EMBL" id="CAACVG010009666">
    <property type="protein sequence ID" value="VEN53822.1"/>
    <property type="molecule type" value="Genomic_DNA"/>
</dbReference>
<organism evidence="1 2">
    <name type="scientific">Callosobruchus maculatus</name>
    <name type="common">Southern cowpea weevil</name>
    <name type="synonym">Pulse bruchid</name>
    <dbReference type="NCBI Taxonomy" id="64391"/>
    <lineage>
        <taxon>Eukaryota</taxon>
        <taxon>Metazoa</taxon>
        <taxon>Ecdysozoa</taxon>
        <taxon>Arthropoda</taxon>
        <taxon>Hexapoda</taxon>
        <taxon>Insecta</taxon>
        <taxon>Pterygota</taxon>
        <taxon>Neoptera</taxon>
        <taxon>Endopterygota</taxon>
        <taxon>Coleoptera</taxon>
        <taxon>Polyphaga</taxon>
        <taxon>Cucujiformia</taxon>
        <taxon>Chrysomeloidea</taxon>
        <taxon>Chrysomelidae</taxon>
        <taxon>Bruchinae</taxon>
        <taxon>Bruchini</taxon>
        <taxon>Callosobruchus</taxon>
    </lineage>
</organism>
<reference evidence="1 2" key="1">
    <citation type="submission" date="2019-01" db="EMBL/GenBank/DDBJ databases">
        <authorList>
            <person name="Sayadi A."/>
        </authorList>
    </citation>
    <scope>NUCLEOTIDE SEQUENCE [LARGE SCALE GENOMIC DNA]</scope>
</reference>
<feature type="non-terminal residue" evidence="1">
    <location>
        <position position="85"/>
    </location>
</feature>
<name>A0A653D0X1_CALMS</name>
<dbReference type="OrthoDB" id="6491412at2759"/>
<proteinExistence type="predicted"/>
<dbReference type="Proteomes" id="UP000410492">
    <property type="component" value="Unassembled WGS sequence"/>
</dbReference>
<sequence length="85" mass="9865">MMNSQYLTARSWDLTDYSKDVVGYIAGFVVKQVKKVVTCSKCISLIQSDKPLSMLQKRKEYSDKPLSMLQKRKEYVCKAAEKCFR</sequence>
<keyword evidence="2" id="KW-1185">Reference proteome</keyword>
<accession>A0A653D0X1</accession>
<evidence type="ECO:0000313" key="1">
    <source>
        <dbReference type="EMBL" id="VEN53822.1"/>
    </source>
</evidence>
<dbReference type="AlphaFoldDB" id="A0A653D0X1"/>
<gene>
    <name evidence="1" type="ORF">CALMAC_LOCUS13503</name>
</gene>
<protein>
    <submittedName>
        <fullName evidence="1">Uncharacterized protein</fullName>
    </submittedName>
</protein>
<evidence type="ECO:0000313" key="2">
    <source>
        <dbReference type="Proteomes" id="UP000410492"/>
    </source>
</evidence>